<dbReference type="SUPFAM" id="SSF47986">
    <property type="entry name" value="DEATH domain"/>
    <property type="match status" value="1"/>
</dbReference>
<name>A0A1S3IKF7_LINAN</name>
<dbReference type="Gene3D" id="1.10.533.10">
    <property type="entry name" value="Death Domain, Fas"/>
    <property type="match status" value="1"/>
</dbReference>
<dbReference type="InterPro" id="IPR001611">
    <property type="entry name" value="Leu-rich_rpt"/>
</dbReference>
<dbReference type="CDD" id="cd01671">
    <property type="entry name" value="CARD"/>
    <property type="match status" value="1"/>
</dbReference>
<organism evidence="6 7">
    <name type="scientific">Lingula anatina</name>
    <name type="common">Brachiopod</name>
    <name type="synonym">Lingula unguis</name>
    <dbReference type="NCBI Taxonomy" id="7574"/>
    <lineage>
        <taxon>Eukaryota</taxon>
        <taxon>Metazoa</taxon>
        <taxon>Spiralia</taxon>
        <taxon>Lophotrochozoa</taxon>
        <taxon>Brachiopoda</taxon>
        <taxon>Linguliformea</taxon>
        <taxon>Lingulata</taxon>
        <taxon>Lingulida</taxon>
        <taxon>Linguloidea</taxon>
        <taxon>Lingulidae</taxon>
        <taxon>Lingula</taxon>
    </lineage>
</organism>
<evidence type="ECO:0000256" key="2">
    <source>
        <dbReference type="ARBA" id="ARBA00022737"/>
    </source>
</evidence>
<dbReference type="STRING" id="7574.A0A1S3IKF7"/>
<dbReference type="Pfam" id="PF25497">
    <property type="entry name" value="COR-B"/>
    <property type="match status" value="1"/>
</dbReference>
<evidence type="ECO:0000256" key="3">
    <source>
        <dbReference type="ARBA" id="ARBA00022741"/>
    </source>
</evidence>
<keyword evidence="1" id="KW-0433">Leucine-rich repeat</keyword>
<dbReference type="GO" id="GO:0005737">
    <property type="term" value="C:cytoplasm"/>
    <property type="evidence" value="ECO:0007669"/>
    <property type="project" value="TreeGrafter"/>
</dbReference>
<dbReference type="RefSeq" id="XP_013398004.1">
    <property type="nucleotide sequence ID" value="XM_013542550.1"/>
</dbReference>
<dbReference type="Pfam" id="PF13855">
    <property type="entry name" value="LRR_8"/>
    <property type="match status" value="1"/>
</dbReference>
<dbReference type="Gene3D" id="3.80.10.10">
    <property type="entry name" value="Ribonuclease Inhibitor"/>
    <property type="match status" value="2"/>
</dbReference>
<dbReference type="GO" id="GO:0009966">
    <property type="term" value="P:regulation of signal transduction"/>
    <property type="evidence" value="ECO:0007669"/>
    <property type="project" value="UniProtKB-ARBA"/>
</dbReference>
<dbReference type="InterPro" id="IPR057263">
    <property type="entry name" value="COR-B"/>
</dbReference>
<dbReference type="AlphaFoldDB" id="A0A1S3IKF7"/>
<dbReference type="GeneID" id="106164583"/>
<dbReference type="SMART" id="SM00369">
    <property type="entry name" value="LRR_TYP"/>
    <property type="match status" value="4"/>
</dbReference>
<dbReference type="SUPFAM" id="SSF52540">
    <property type="entry name" value="P-loop containing nucleoside triphosphate hydrolases"/>
    <property type="match status" value="1"/>
</dbReference>
<keyword evidence="6" id="KW-1185">Reference proteome</keyword>
<dbReference type="Pfam" id="PF08477">
    <property type="entry name" value="Roc"/>
    <property type="match status" value="1"/>
</dbReference>
<dbReference type="InterPro" id="IPR020859">
    <property type="entry name" value="ROC"/>
</dbReference>
<feature type="domain" description="Roc" evidence="5">
    <location>
        <begin position="170"/>
        <end position="394"/>
    </location>
</feature>
<dbReference type="PROSITE" id="PS51450">
    <property type="entry name" value="LRR"/>
    <property type="match status" value="3"/>
</dbReference>
<dbReference type="PROSITE" id="PS51424">
    <property type="entry name" value="ROC"/>
    <property type="match status" value="1"/>
</dbReference>
<dbReference type="Pfam" id="PF00619">
    <property type="entry name" value="CARD"/>
    <property type="match status" value="1"/>
</dbReference>
<dbReference type="GO" id="GO:0042981">
    <property type="term" value="P:regulation of apoptotic process"/>
    <property type="evidence" value="ECO:0007669"/>
    <property type="project" value="InterPro"/>
</dbReference>
<dbReference type="KEGG" id="lak:106164583"/>
<evidence type="ECO:0000313" key="7">
    <source>
        <dbReference type="RefSeq" id="XP_013398004.1"/>
    </source>
</evidence>
<dbReference type="Proteomes" id="UP000085678">
    <property type="component" value="Unplaced"/>
</dbReference>
<dbReference type="PANTHER" id="PTHR48051">
    <property type="match status" value="1"/>
</dbReference>
<dbReference type="PANTHER" id="PTHR48051:SF1">
    <property type="entry name" value="RAS SUPPRESSOR PROTEIN 1"/>
    <property type="match status" value="1"/>
</dbReference>
<dbReference type="InterPro" id="IPR032675">
    <property type="entry name" value="LRR_dom_sf"/>
</dbReference>
<keyword evidence="3" id="KW-0547">Nucleotide-binding</keyword>
<dbReference type="SUPFAM" id="SSF52058">
    <property type="entry name" value="L domain-like"/>
    <property type="match status" value="1"/>
</dbReference>
<reference evidence="7" key="1">
    <citation type="submission" date="2025-08" db="UniProtKB">
        <authorList>
            <consortium name="RefSeq"/>
        </authorList>
    </citation>
    <scope>IDENTIFICATION</scope>
    <source>
        <tissue evidence="7">Gonads</tissue>
    </source>
</reference>
<dbReference type="InterPro" id="IPR050216">
    <property type="entry name" value="LRR_domain-containing"/>
</dbReference>
<evidence type="ECO:0000313" key="6">
    <source>
        <dbReference type="Proteomes" id="UP000085678"/>
    </source>
</evidence>
<proteinExistence type="predicted"/>
<dbReference type="PROSITE" id="PS50209">
    <property type="entry name" value="CARD"/>
    <property type="match status" value="1"/>
</dbReference>
<dbReference type="InterPro" id="IPR027417">
    <property type="entry name" value="P-loop_NTPase"/>
</dbReference>
<dbReference type="InterPro" id="IPR001315">
    <property type="entry name" value="CARD"/>
</dbReference>
<dbReference type="InterPro" id="IPR011029">
    <property type="entry name" value="DEATH-like_dom_sf"/>
</dbReference>
<accession>A0A1S3IKF7</accession>
<dbReference type="GO" id="GO:0000166">
    <property type="term" value="F:nucleotide binding"/>
    <property type="evidence" value="ECO:0007669"/>
    <property type="project" value="UniProtKB-KW"/>
</dbReference>
<evidence type="ECO:0000259" key="4">
    <source>
        <dbReference type="PROSITE" id="PS50209"/>
    </source>
</evidence>
<dbReference type="Gene3D" id="3.40.50.300">
    <property type="entry name" value="P-loop containing nucleotide triphosphate hydrolases"/>
    <property type="match status" value="1"/>
</dbReference>
<evidence type="ECO:0000256" key="1">
    <source>
        <dbReference type="ARBA" id="ARBA00022614"/>
    </source>
</evidence>
<protein>
    <submittedName>
        <fullName evidence="7">Malignant fibrous histiocytoma-amplified sequence 1 homolog</fullName>
    </submittedName>
</protein>
<keyword evidence="2" id="KW-0677">Repeat</keyword>
<evidence type="ECO:0000259" key="5">
    <source>
        <dbReference type="PROSITE" id="PS51424"/>
    </source>
</evidence>
<feature type="domain" description="CARD" evidence="4">
    <location>
        <begin position="768"/>
        <end position="868"/>
    </location>
</feature>
<dbReference type="InterPro" id="IPR003591">
    <property type="entry name" value="Leu-rich_rpt_typical-subtyp"/>
</dbReference>
<dbReference type="InParanoid" id="A0A1S3IKF7"/>
<dbReference type="OrthoDB" id="676979at2759"/>
<sequence length="868" mass="98075">MNGNQLSDIPVDISRLKVLRIFSLSNNALSTFPIALCGLTGLKELYLNCNQLSDIPVDISRLKVLRIFSLSNNAFSTYPIALCGLTDLEVLNLDNNKLSDIPVDISRLTKLWSLHLSGNKITHLPHQMKNMESLIRLDVGGNPLVQPPKDTAKRGLGAIKRYFVALTGTKAIQSSRIQVNLLGETEAGKTSISRTLQLGQPTLTEAADRTRVVEQGTWETGQDVGFNINDFGGHDVYKIGHPIFISKCGLVFITFDLSTYNTENEAHYKLYIGNWIDKVQAQMPGIKMAVVGTHLDQDKASSVKCSIIKSKLKDHRQRKEKWYGSQIKSIEKKILDTDRTQTSILQAYEDKKSKLMSLQGQVIDIHDDIFGVSSKTMEDIEELQHFLVTIAREHAVILPEMWVDAATMVCTKKYEGSENTLGWDELQDLILQTAPTLWKERNSSNEDLDLATCDILSFLADRGDIIWFDSSPTLKRVVFHKQEVLANVVKAVLHHESYAVLSKLQQSMSISGPRAKKIHDDIFSRGIISREAMDCLCEPFRLSTTEADVMVELMQKLELCYQVQEDESLPSNTSFQFPWLLTEERQPELDTKWPSKVPQDTTQLTLQVLFPYKCPDGLYEKFSVHQHKYLGLMKTMRKDWKDGVYAEPKGCKMQLTRGQNQLNPDAVSQDPDWFISIAVRGSKLSDMWGVLAQGHRDLMNIIEEDWPGLSYDKYLVCPHCVSEDSEHPTLFPGEILDLTLGKASKPRQETCVNTGVSIPADLVYPPHLVMSWQEVLDEVKPKLCQNITVPGLLDILNVFLQEDIITDHEYKWVKPELPQHQTTTTRVVCPEKTAIFLDILQTKGDKAFDLLKDCLNEIGQSKLVAFLK</sequence>
<gene>
    <name evidence="7" type="primary">LOC106164583</name>
</gene>